<sequence length="79" mass="9194">MEHLIIELFPTGAMKSLVNQDEINKAWDNLKEELNPEMGNTLEEKNMIEGGDKDFSDTFPLIKNNILYTLFHNDFFMSI</sequence>
<gene>
    <name evidence="1" type="ORF">EJ377_13835</name>
</gene>
<dbReference type="EMBL" id="RYFC01000002">
    <property type="protein sequence ID" value="RTZ48555.1"/>
    <property type="molecule type" value="Genomic_DNA"/>
</dbReference>
<protein>
    <submittedName>
        <fullName evidence="1">Uncharacterized protein</fullName>
    </submittedName>
</protein>
<keyword evidence="1" id="KW-0614">Plasmid</keyword>
<accession>A0A3S0QHQ2</accession>
<dbReference type="AlphaFoldDB" id="A0A3S0QHQ2"/>
<name>A0A3S0QHQ2_9FLAO</name>
<comment type="caution">
    <text evidence="1">The sequence shown here is derived from an EMBL/GenBank/DDBJ whole genome shotgun (WGS) entry which is preliminary data.</text>
</comment>
<evidence type="ECO:0000313" key="1">
    <source>
        <dbReference type="EMBL" id="RTZ48555.1"/>
    </source>
</evidence>
<geneLocation type="plasmid" evidence="1">
    <name>unnamed</name>
</geneLocation>
<organism evidence="1">
    <name type="scientific">Chryseobacterium arthrosphaerae</name>
    <dbReference type="NCBI Taxonomy" id="651561"/>
    <lineage>
        <taxon>Bacteria</taxon>
        <taxon>Pseudomonadati</taxon>
        <taxon>Bacteroidota</taxon>
        <taxon>Flavobacteriia</taxon>
        <taxon>Flavobacteriales</taxon>
        <taxon>Weeksellaceae</taxon>
        <taxon>Chryseobacterium group</taxon>
        <taxon>Chryseobacterium</taxon>
    </lineage>
</organism>
<reference evidence="1" key="1">
    <citation type="submission" date="2018-12" db="EMBL/GenBank/DDBJ databases">
        <title>Draft Genome Sequence of Chryseobacterium arthrosphaerae strain ED882-96 Isolated from the Blood of a Patient with Liver Cirrhosis in Taiwan.</title>
        <authorList>
            <person name="Lin J.-N."/>
            <person name="Lai C.-H."/>
            <person name="Yang C.-H."/>
            <person name="Huang Y.-H."/>
        </authorList>
    </citation>
    <scope>NUCLEOTIDE SEQUENCE [LARGE SCALE GENOMIC DNA]</scope>
    <source>
        <strain evidence="1">ED882-96</strain>
        <plasmid evidence="1">unnamed</plasmid>
    </source>
</reference>
<proteinExistence type="predicted"/>
<dbReference type="Proteomes" id="UP000276953">
    <property type="component" value="Plasmid unnamed"/>
</dbReference>